<comment type="similarity">
    <text evidence="2">Belongs to the PER33/POM33 family.</text>
</comment>
<comment type="subcellular location">
    <subcellularLocation>
        <location evidence="1">Membrane</location>
        <topology evidence="1">Multi-pass membrane protein</topology>
    </subcellularLocation>
</comment>
<evidence type="ECO:0000256" key="5">
    <source>
        <dbReference type="ARBA" id="ARBA00023136"/>
    </source>
</evidence>
<dbReference type="STRING" id="126957.T1IU55"/>
<name>T1IU55_STRMM</name>
<feature type="region of interest" description="Disordered" evidence="6">
    <location>
        <begin position="1"/>
        <end position="23"/>
    </location>
</feature>
<accession>T1IU55</accession>
<keyword evidence="5 7" id="KW-0472">Membrane</keyword>
<dbReference type="eggNOG" id="KOG4002">
    <property type="taxonomic scope" value="Eukaryota"/>
</dbReference>
<proteinExistence type="inferred from homology"/>
<dbReference type="InterPro" id="IPR051645">
    <property type="entry name" value="PER33/POM33_regulator"/>
</dbReference>
<dbReference type="AlphaFoldDB" id="T1IU55"/>
<dbReference type="GO" id="GO:0016020">
    <property type="term" value="C:membrane"/>
    <property type="evidence" value="ECO:0007669"/>
    <property type="project" value="UniProtKB-SubCell"/>
</dbReference>
<evidence type="ECO:0000256" key="3">
    <source>
        <dbReference type="ARBA" id="ARBA00022692"/>
    </source>
</evidence>
<dbReference type="OMA" id="FFSIRPT"/>
<evidence type="ECO:0000256" key="4">
    <source>
        <dbReference type="ARBA" id="ARBA00022989"/>
    </source>
</evidence>
<dbReference type="Pfam" id="PF03661">
    <property type="entry name" value="TMEM33_Pom33"/>
    <property type="match status" value="1"/>
</dbReference>
<dbReference type="HOGENOM" id="CLU_071391_0_0_1"/>
<dbReference type="PANTHER" id="PTHR12703">
    <property type="entry name" value="TRANSMEMBRANE PROTEIN 33"/>
    <property type="match status" value="1"/>
</dbReference>
<feature type="compositionally biased region" description="Acidic residues" evidence="6">
    <location>
        <begin position="1"/>
        <end position="10"/>
    </location>
</feature>
<keyword evidence="9" id="KW-1185">Reference proteome</keyword>
<sequence>MSSNQEDEPNANDSQEREPHRSQPGGFAALSIHVSQHKIDFALVCTRLGTVIFTLLYLIPLFNVNPYTCYQRALMSNAATSALRLHQRLPDVRLTREFLAQLLVEDSCHYLFYSIIFLNSYPMTLVLLPVALFALLHASSYLITLLNIVEYSNWWGYRFLQSVVLQQRHILRLVAFTEISLIGKMSFIIPFVYYRFITLRYSSRRNPYTKEMFHDLRVFIQYHINKPGFPSSVRNLANKAIEMIGRLEPPTVAQQFNIQNLEFK</sequence>
<evidence type="ECO:0000256" key="7">
    <source>
        <dbReference type="SAM" id="Phobius"/>
    </source>
</evidence>
<evidence type="ECO:0000256" key="6">
    <source>
        <dbReference type="SAM" id="MobiDB-lite"/>
    </source>
</evidence>
<dbReference type="EnsemblMetazoa" id="SMAR004673-RA">
    <property type="protein sequence ID" value="SMAR004673-PA"/>
    <property type="gene ID" value="SMAR004673"/>
</dbReference>
<feature type="transmembrane region" description="Helical" evidence="7">
    <location>
        <begin position="41"/>
        <end position="62"/>
    </location>
</feature>
<dbReference type="EMBL" id="JH431520">
    <property type="status" value="NOT_ANNOTATED_CDS"/>
    <property type="molecule type" value="Genomic_DNA"/>
</dbReference>
<evidence type="ECO:0000256" key="2">
    <source>
        <dbReference type="ARBA" id="ARBA00007322"/>
    </source>
</evidence>
<dbReference type="PhylomeDB" id="T1IU55"/>
<dbReference type="GO" id="GO:0071786">
    <property type="term" value="P:endoplasmic reticulum tubular network organization"/>
    <property type="evidence" value="ECO:0007669"/>
    <property type="project" value="TreeGrafter"/>
</dbReference>
<evidence type="ECO:0000313" key="8">
    <source>
        <dbReference type="EnsemblMetazoa" id="SMAR004673-PA"/>
    </source>
</evidence>
<evidence type="ECO:0000313" key="9">
    <source>
        <dbReference type="Proteomes" id="UP000014500"/>
    </source>
</evidence>
<keyword evidence="4 7" id="KW-1133">Transmembrane helix</keyword>
<feature type="transmembrane region" description="Helical" evidence="7">
    <location>
        <begin position="169"/>
        <end position="194"/>
    </location>
</feature>
<evidence type="ECO:0008006" key="10">
    <source>
        <dbReference type="Google" id="ProtNLM"/>
    </source>
</evidence>
<reference evidence="9" key="1">
    <citation type="submission" date="2011-05" db="EMBL/GenBank/DDBJ databases">
        <authorList>
            <person name="Richards S.R."/>
            <person name="Qu J."/>
            <person name="Jiang H."/>
            <person name="Jhangiani S.N."/>
            <person name="Agravi P."/>
            <person name="Goodspeed R."/>
            <person name="Gross S."/>
            <person name="Mandapat C."/>
            <person name="Jackson L."/>
            <person name="Mathew T."/>
            <person name="Pu L."/>
            <person name="Thornton R."/>
            <person name="Saada N."/>
            <person name="Wilczek-Boney K.B."/>
            <person name="Lee S."/>
            <person name="Kovar C."/>
            <person name="Wu Y."/>
            <person name="Scherer S.E."/>
            <person name="Worley K.C."/>
            <person name="Muzny D.M."/>
            <person name="Gibbs R."/>
        </authorList>
    </citation>
    <scope>NUCLEOTIDE SEQUENCE</scope>
    <source>
        <strain evidence="9">Brora</strain>
    </source>
</reference>
<dbReference type="Proteomes" id="UP000014500">
    <property type="component" value="Unassembled WGS sequence"/>
</dbReference>
<organism evidence="8 9">
    <name type="scientific">Strigamia maritima</name>
    <name type="common">European centipede</name>
    <name type="synonym">Geophilus maritimus</name>
    <dbReference type="NCBI Taxonomy" id="126957"/>
    <lineage>
        <taxon>Eukaryota</taxon>
        <taxon>Metazoa</taxon>
        <taxon>Ecdysozoa</taxon>
        <taxon>Arthropoda</taxon>
        <taxon>Myriapoda</taxon>
        <taxon>Chilopoda</taxon>
        <taxon>Pleurostigmophora</taxon>
        <taxon>Geophilomorpha</taxon>
        <taxon>Linotaeniidae</taxon>
        <taxon>Strigamia</taxon>
    </lineage>
</organism>
<dbReference type="InterPro" id="IPR005344">
    <property type="entry name" value="TMEM33/Pom33"/>
</dbReference>
<dbReference type="PANTHER" id="PTHR12703:SF4">
    <property type="entry name" value="TRANSMEMBRANE PROTEIN 33"/>
    <property type="match status" value="1"/>
</dbReference>
<reference evidence="8" key="2">
    <citation type="submission" date="2015-02" db="UniProtKB">
        <authorList>
            <consortium name="EnsemblMetazoa"/>
        </authorList>
    </citation>
    <scope>IDENTIFICATION</scope>
</reference>
<protein>
    <recommendedName>
        <fullName evidence="10">Transmembrane protein 33</fullName>
    </recommendedName>
</protein>
<keyword evidence="3 7" id="KW-0812">Transmembrane</keyword>
<dbReference type="GO" id="GO:0005783">
    <property type="term" value="C:endoplasmic reticulum"/>
    <property type="evidence" value="ECO:0007669"/>
    <property type="project" value="TreeGrafter"/>
</dbReference>
<evidence type="ECO:0000256" key="1">
    <source>
        <dbReference type="ARBA" id="ARBA00004141"/>
    </source>
</evidence>
<dbReference type="GO" id="GO:0061024">
    <property type="term" value="P:membrane organization"/>
    <property type="evidence" value="ECO:0007669"/>
    <property type="project" value="TreeGrafter"/>
</dbReference>